<evidence type="ECO:0000313" key="10">
    <source>
        <dbReference type="EMBL" id="EPC72647.1"/>
    </source>
</evidence>
<reference evidence="10 11" key="1">
    <citation type="journal article" date="2013" name="PLoS ONE">
        <title>Lactobacillus paracasei comparative genomics: towards species pan-genome definition and exploitation of diversity.</title>
        <authorList>
            <person name="Smokvina T."/>
            <person name="Wels M."/>
            <person name="Polka J."/>
            <person name="Chervaux C."/>
            <person name="Brisse S."/>
            <person name="Boekhorst J."/>
            <person name="van Hylckama Vlieg J.E."/>
            <person name="Siezen R.J."/>
        </authorList>
    </citation>
    <scope>NUCLEOTIDE SEQUENCE [LARGE SCALE GENOMIC DNA]</scope>
    <source>
        <strain evidence="10 11">Lpp41</strain>
    </source>
</reference>
<gene>
    <name evidence="10" type="ORF">Lpp41_08794</name>
</gene>
<dbReference type="InterPro" id="IPR003352">
    <property type="entry name" value="PTS_EIIC"/>
</dbReference>
<keyword evidence="7 8" id="KW-0472">Membrane</keyword>
<comment type="caution">
    <text evidence="10">The sequence shown here is derived from an EMBL/GenBank/DDBJ whole genome shotgun (WGS) entry which is preliminary data.</text>
</comment>
<feature type="domain" description="Phosphotransferase system EIIC" evidence="9">
    <location>
        <begin position="50"/>
        <end position="227"/>
    </location>
</feature>
<accession>A0A829H606</accession>
<evidence type="ECO:0000259" key="9">
    <source>
        <dbReference type="Pfam" id="PF13303"/>
    </source>
</evidence>
<feature type="transmembrane region" description="Helical" evidence="8">
    <location>
        <begin position="85"/>
        <end position="108"/>
    </location>
</feature>
<feature type="non-terminal residue" evidence="10">
    <location>
        <position position="227"/>
    </location>
</feature>
<dbReference type="GO" id="GO:0005886">
    <property type="term" value="C:plasma membrane"/>
    <property type="evidence" value="ECO:0007669"/>
    <property type="project" value="UniProtKB-SubCell"/>
</dbReference>
<evidence type="ECO:0000256" key="1">
    <source>
        <dbReference type="ARBA" id="ARBA00004651"/>
    </source>
</evidence>
<feature type="transmembrane region" description="Helical" evidence="8">
    <location>
        <begin position="51"/>
        <end position="73"/>
    </location>
</feature>
<evidence type="ECO:0000256" key="3">
    <source>
        <dbReference type="ARBA" id="ARBA00022475"/>
    </source>
</evidence>
<evidence type="ECO:0000256" key="4">
    <source>
        <dbReference type="ARBA" id="ARBA00022597"/>
    </source>
</evidence>
<feature type="transmembrane region" description="Helical" evidence="8">
    <location>
        <begin position="207"/>
        <end position="226"/>
    </location>
</feature>
<evidence type="ECO:0000256" key="2">
    <source>
        <dbReference type="ARBA" id="ARBA00022448"/>
    </source>
</evidence>
<dbReference type="Proteomes" id="UP000014244">
    <property type="component" value="Unassembled WGS sequence"/>
</dbReference>
<comment type="subcellular location">
    <subcellularLocation>
        <location evidence="1">Cell membrane</location>
        <topology evidence="1">Multi-pass membrane protein</topology>
    </subcellularLocation>
</comment>
<evidence type="ECO:0000256" key="5">
    <source>
        <dbReference type="ARBA" id="ARBA00022692"/>
    </source>
</evidence>
<organism evidence="10 11">
    <name type="scientific">Lacticaseibacillus paracasei subsp. paracasei Lpp41</name>
    <dbReference type="NCBI Taxonomy" id="1256208"/>
    <lineage>
        <taxon>Bacteria</taxon>
        <taxon>Bacillati</taxon>
        <taxon>Bacillota</taxon>
        <taxon>Bacilli</taxon>
        <taxon>Lactobacillales</taxon>
        <taxon>Lactobacillaceae</taxon>
        <taxon>Lacticaseibacillus</taxon>
    </lineage>
</organism>
<keyword evidence="4" id="KW-0762">Sugar transport</keyword>
<proteinExistence type="predicted"/>
<feature type="transmembrane region" description="Helical" evidence="8">
    <location>
        <begin position="175"/>
        <end position="201"/>
    </location>
</feature>
<evidence type="ECO:0000256" key="7">
    <source>
        <dbReference type="ARBA" id="ARBA00023136"/>
    </source>
</evidence>
<dbReference type="GO" id="GO:0008982">
    <property type="term" value="F:protein-N(PI)-phosphohistidine-sugar phosphotransferase activity"/>
    <property type="evidence" value="ECO:0007669"/>
    <property type="project" value="InterPro"/>
</dbReference>
<evidence type="ECO:0000256" key="8">
    <source>
        <dbReference type="SAM" id="Phobius"/>
    </source>
</evidence>
<feature type="transmembrane region" description="Helical" evidence="8">
    <location>
        <begin position="146"/>
        <end position="163"/>
    </location>
</feature>
<sequence length="227" mass="23775">MMADSMNKEMTHAAADALVDEQKGKAGGLVEDNKTPEKSQKMTPRVFLNKVLSGTALGVIIGLIPNAVLSGILKYFGTNTFAVTLTQIAVIFQLATPLIIGGLIALQFEFNPMQMMVTAGASFVGSGVVKFNPAMKAYVGAGTGDLINTMITASIAVLVLMWVKDKFGSTAVVAMPILVGCGVAYIGVLLLPFIAAFTAAIGDVINSFTTLQPIFMAILICCSFATI</sequence>
<keyword evidence="5 8" id="KW-0812">Transmembrane</keyword>
<protein>
    <recommendedName>
        <fullName evidence="9">Phosphotransferase system EIIC domain-containing protein</fullName>
    </recommendedName>
</protein>
<keyword evidence="2" id="KW-0813">Transport</keyword>
<dbReference type="AlphaFoldDB" id="A0A829H606"/>
<keyword evidence="6 8" id="KW-1133">Transmembrane helix</keyword>
<dbReference type="GO" id="GO:0009401">
    <property type="term" value="P:phosphoenolpyruvate-dependent sugar phosphotransferase system"/>
    <property type="evidence" value="ECO:0007669"/>
    <property type="project" value="InterPro"/>
</dbReference>
<dbReference type="EMBL" id="ANKE01000412">
    <property type="protein sequence ID" value="EPC72647.1"/>
    <property type="molecule type" value="Genomic_DNA"/>
</dbReference>
<evidence type="ECO:0000256" key="6">
    <source>
        <dbReference type="ARBA" id="ARBA00022989"/>
    </source>
</evidence>
<evidence type="ECO:0000313" key="11">
    <source>
        <dbReference type="Proteomes" id="UP000014244"/>
    </source>
</evidence>
<name>A0A829H606_LACPA</name>
<dbReference type="Pfam" id="PF13303">
    <property type="entry name" value="PTS_EIIC_2"/>
    <property type="match status" value="1"/>
</dbReference>
<keyword evidence="3" id="KW-1003">Cell membrane</keyword>